<proteinExistence type="inferred from homology"/>
<feature type="transmembrane region" description="Helical" evidence="7">
    <location>
        <begin position="156"/>
        <end position="175"/>
    </location>
</feature>
<feature type="transmembrane region" description="Helical" evidence="7">
    <location>
        <begin position="69"/>
        <end position="87"/>
    </location>
</feature>
<evidence type="ECO:0000256" key="6">
    <source>
        <dbReference type="ARBA" id="ARBA00023136"/>
    </source>
</evidence>
<dbReference type="OrthoDB" id="4250245at2"/>
<dbReference type="Pfam" id="PF04290">
    <property type="entry name" value="DctQ"/>
    <property type="match status" value="1"/>
</dbReference>
<keyword evidence="2 7" id="KW-0813">Transport</keyword>
<dbReference type="EMBL" id="FNZQ01000006">
    <property type="protein sequence ID" value="SEL58914.1"/>
    <property type="molecule type" value="Genomic_DNA"/>
</dbReference>
<dbReference type="AlphaFoldDB" id="A0A1H7RGF6"/>
<comment type="subunit">
    <text evidence="7">The complex comprises the extracytoplasmic solute receptor protein and the two transmembrane proteins.</text>
</comment>
<evidence type="ECO:0000313" key="9">
    <source>
        <dbReference type="EMBL" id="SEL58914.1"/>
    </source>
</evidence>
<feature type="transmembrane region" description="Helical" evidence="7">
    <location>
        <begin position="108"/>
        <end position="132"/>
    </location>
</feature>
<dbReference type="RefSeq" id="WP_092764278.1">
    <property type="nucleotide sequence ID" value="NZ_JBARZP010000106.1"/>
</dbReference>
<protein>
    <recommendedName>
        <fullName evidence="7">TRAP transporter small permease protein</fullName>
    </recommendedName>
</protein>
<evidence type="ECO:0000313" key="10">
    <source>
        <dbReference type="Proteomes" id="UP000199283"/>
    </source>
</evidence>
<evidence type="ECO:0000256" key="2">
    <source>
        <dbReference type="ARBA" id="ARBA00022448"/>
    </source>
</evidence>
<accession>A0A1H7RGF6</accession>
<feature type="domain" description="Tripartite ATP-independent periplasmic transporters DctQ component" evidence="8">
    <location>
        <begin position="45"/>
        <end position="178"/>
    </location>
</feature>
<keyword evidence="10" id="KW-1185">Reference proteome</keyword>
<dbReference type="GO" id="GO:0022857">
    <property type="term" value="F:transmembrane transporter activity"/>
    <property type="evidence" value="ECO:0007669"/>
    <property type="project" value="UniProtKB-UniRule"/>
</dbReference>
<evidence type="ECO:0000259" key="8">
    <source>
        <dbReference type="Pfam" id="PF04290"/>
    </source>
</evidence>
<keyword evidence="4 7" id="KW-0812">Transmembrane</keyword>
<keyword evidence="3" id="KW-1003">Cell membrane</keyword>
<evidence type="ECO:0000256" key="3">
    <source>
        <dbReference type="ARBA" id="ARBA00022475"/>
    </source>
</evidence>
<keyword evidence="7" id="KW-0997">Cell inner membrane</keyword>
<keyword evidence="6 7" id="KW-0472">Membrane</keyword>
<dbReference type="GO" id="GO:0005886">
    <property type="term" value="C:plasma membrane"/>
    <property type="evidence" value="ECO:0007669"/>
    <property type="project" value="UniProtKB-SubCell"/>
</dbReference>
<evidence type="ECO:0000256" key="1">
    <source>
        <dbReference type="ARBA" id="ARBA00004651"/>
    </source>
</evidence>
<name>A0A1H7RGF6_9RHOB</name>
<dbReference type="STRING" id="188906.SAMN04488526_3062"/>
<reference evidence="9 10" key="1">
    <citation type="submission" date="2016-10" db="EMBL/GenBank/DDBJ databases">
        <authorList>
            <person name="de Groot N.N."/>
        </authorList>
    </citation>
    <scope>NUCLEOTIDE SEQUENCE [LARGE SCALE GENOMIC DNA]</scope>
    <source>
        <strain evidence="9 10">DSM 14858</strain>
    </source>
</reference>
<dbReference type="Proteomes" id="UP000199283">
    <property type="component" value="Unassembled WGS sequence"/>
</dbReference>
<feature type="transmembrane region" description="Helical" evidence="7">
    <location>
        <begin position="23"/>
        <end position="49"/>
    </location>
</feature>
<sequence length="188" mass="20276">MSTEDTPELQEDRFVPSFYEAPYGAVLGSVAAAMSAVGTASIGALMLLIVADVIGRNFLDAPITGVSEIAARAVVAIVFLQVPAAILQLRLTRADFLVRRMQKFSPRLVALLESLFCLAGAIVFALILWASWPKFLSAWQTAEFFGVQGVWTIPTWPFRGITILGCIVAALAALYRARVEIRSIGSTA</sequence>
<organism evidence="9 10">
    <name type="scientific">Jannaschia helgolandensis</name>
    <dbReference type="NCBI Taxonomy" id="188906"/>
    <lineage>
        <taxon>Bacteria</taxon>
        <taxon>Pseudomonadati</taxon>
        <taxon>Pseudomonadota</taxon>
        <taxon>Alphaproteobacteria</taxon>
        <taxon>Rhodobacterales</taxon>
        <taxon>Roseobacteraceae</taxon>
        <taxon>Jannaschia</taxon>
    </lineage>
</organism>
<evidence type="ECO:0000256" key="7">
    <source>
        <dbReference type="RuleBase" id="RU369079"/>
    </source>
</evidence>
<evidence type="ECO:0000256" key="5">
    <source>
        <dbReference type="ARBA" id="ARBA00022989"/>
    </source>
</evidence>
<evidence type="ECO:0000256" key="4">
    <source>
        <dbReference type="ARBA" id="ARBA00022692"/>
    </source>
</evidence>
<keyword evidence="5 7" id="KW-1133">Transmembrane helix</keyword>
<gene>
    <name evidence="9" type="ORF">SAMN04488526_3062</name>
</gene>
<comment type="similarity">
    <text evidence="7">Belongs to the TRAP transporter small permease family.</text>
</comment>
<comment type="subcellular location">
    <subcellularLocation>
        <location evidence="7">Cell inner membrane</location>
        <topology evidence="7">Multi-pass membrane protein</topology>
    </subcellularLocation>
    <subcellularLocation>
        <location evidence="1">Cell membrane</location>
        <topology evidence="1">Multi-pass membrane protein</topology>
    </subcellularLocation>
</comment>
<comment type="function">
    <text evidence="7">Part of the tripartite ATP-independent periplasmic (TRAP) transport system.</text>
</comment>
<dbReference type="InterPro" id="IPR055348">
    <property type="entry name" value="DctQ"/>
</dbReference>